<dbReference type="KEGG" id="zpl:ZBT109_1534"/>
<gene>
    <name evidence="1" type="ORF">ZBT109_1534</name>
</gene>
<proteinExistence type="predicted"/>
<dbReference type="Proteomes" id="UP000267342">
    <property type="component" value="Chromosome"/>
</dbReference>
<organism evidence="1 2">
    <name type="scientific">Zymobacter palmae</name>
    <dbReference type="NCBI Taxonomy" id="33074"/>
    <lineage>
        <taxon>Bacteria</taxon>
        <taxon>Pseudomonadati</taxon>
        <taxon>Pseudomonadota</taxon>
        <taxon>Gammaproteobacteria</taxon>
        <taxon>Oceanospirillales</taxon>
        <taxon>Halomonadaceae</taxon>
        <taxon>Zymobacter group</taxon>
        <taxon>Zymobacter</taxon>
    </lineage>
</organism>
<name>A0A348HF89_9GAMM</name>
<accession>A0A348HF89</accession>
<reference evidence="1 2" key="1">
    <citation type="submission" date="2018-09" db="EMBL/GenBank/DDBJ databases">
        <title>Zymobacter palmae IAM14233 (=T109) whole genome analysis.</title>
        <authorList>
            <person name="Yanase H."/>
        </authorList>
    </citation>
    <scope>NUCLEOTIDE SEQUENCE [LARGE SCALE GENOMIC DNA]</scope>
    <source>
        <strain evidence="1 2">IAM14233</strain>
    </source>
</reference>
<evidence type="ECO:0000313" key="1">
    <source>
        <dbReference type="EMBL" id="BBG30291.1"/>
    </source>
</evidence>
<keyword evidence="2" id="KW-1185">Reference proteome</keyword>
<evidence type="ECO:0000313" key="2">
    <source>
        <dbReference type="Proteomes" id="UP000267342"/>
    </source>
</evidence>
<sequence>MPPAHDRIVAKHTENRFRAAPFRHSIQPVSAEDAVFFHSSNGYAMSDPFIARGETLRQRLLNRELNADDHELFPLGYLIPQVELVLDRAEYDPATITAEAFDATCWQLIECSIGEDAMSVDDINAITALWTSICADNAA</sequence>
<protein>
    <submittedName>
        <fullName evidence="1">dGTP triphosphohydrolase</fullName>
    </submittedName>
</protein>
<dbReference type="AlphaFoldDB" id="A0A348HF89"/>
<keyword evidence="1" id="KW-0378">Hydrolase</keyword>
<dbReference type="EMBL" id="AP018933">
    <property type="protein sequence ID" value="BBG30291.1"/>
    <property type="molecule type" value="Genomic_DNA"/>
</dbReference>
<dbReference type="GO" id="GO:0016787">
    <property type="term" value="F:hydrolase activity"/>
    <property type="evidence" value="ECO:0007669"/>
    <property type="project" value="UniProtKB-KW"/>
</dbReference>